<dbReference type="RefSeq" id="WP_162367120.1">
    <property type="nucleotide sequence ID" value="NZ_WUBS01000012.1"/>
</dbReference>
<dbReference type="Pfam" id="PF22178">
    <property type="entry name" value="Gp5_trimer_C"/>
    <property type="match status" value="1"/>
</dbReference>
<dbReference type="InterPro" id="IPR050708">
    <property type="entry name" value="T6SS_VgrG/RHS"/>
</dbReference>
<protein>
    <submittedName>
        <fullName evidence="7">Type VI secretion system tip protein VgrG</fullName>
    </submittedName>
</protein>
<dbReference type="SUPFAM" id="SSF69255">
    <property type="entry name" value="gp5 N-terminal domain-like"/>
    <property type="match status" value="1"/>
</dbReference>
<evidence type="ECO:0000256" key="1">
    <source>
        <dbReference type="ARBA" id="ARBA00004613"/>
    </source>
</evidence>
<comment type="subcellular location">
    <subcellularLocation>
        <location evidence="1">Secreted</location>
    </subcellularLocation>
</comment>
<reference evidence="7 8" key="2">
    <citation type="submission" date="2020-02" db="EMBL/GenBank/DDBJ databases">
        <title>The new genus of Enterobacteriales.</title>
        <authorList>
            <person name="Kim I.S."/>
        </authorList>
    </citation>
    <scope>NUCLEOTIDE SEQUENCE [LARGE SCALE GENOMIC DNA]</scope>
    <source>
        <strain evidence="7 8">SAP-6</strain>
    </source>
</reference>
<reference evidence="7 8" key="1">
    <citation type="submission" date="2019-12" db="EMBL/GenBank/DDBJ databases">
        <authorList>
            <person name="Lee S.D."/>
        </authorList>
    </citation>
    <scope>NUCLEOTIDE SEQUENCE [LARGE SCALE GENOMIC DNA]</scope>
    <source>
        <strain evidence="7 8">SAP-6</strain>
    </source>
</reference>
<evidence type="ECO:0000256" key="4">
    <source>
        <dbReference type="SAM" id="MobiDB-lite"/>
    </source>
</evidence>
<dbReference type="Proteomes" id="UP000461443">
    <property type="component" value="Unassembled WGS sequence"/>
</dbReference>
<evidence type="ECO:0000259" key="5">
    <source>
        <dbReference type="Pfam" id="PF04717"/>
    </source>
</evidence>
<dbReference type="InterPro" id="IPR017847">
    <property type="entry name" value="T6SS_RhsGE_Vgr_subset"/>
</dbReference>
<keyword evidence="3" id="KW-0964">Secreted</keyword>
<feature type="domain" description="Gp5/Type VI secretion system Vgr protein OB-fold" evidence="5">
    <location>
        <begin position="394"/>
        <end position="461"/>
    </location>
</feature>
<dbReference type="PANTHER" id="PTHR32305:SF15">
    <property type="entry name" value="PROTEIN RHSA-RELATED"/>
    <property type="match status" value="1"/>
</dbReference>
<dbReference type="Pfam" id="PF05954">
    <property type="entry name" value="Phage_GPD"/>
    <property type="match status" value="1"/>
</dbReference>
<dbReference type="EMBL" id="WUBS01000012">
    <property type="protein sequence ID" value="NDL64400.1"/>
    <property type="molecule type" value="Genomic_DNA"/>
</dbReference>
<dbReference type="SUPFAM" id="SSF69279">
    <property type="entry name" value="Phage tail proteins"/>
    <property type="match status" value="2"/>
</dbReference>
<evidence type="ECO:0000256" key="2">
    <source>
        <dbReference type="ARBA" id="ARBA00005558"/>
    </source>
</evidence>
<evidence type="ECO:0000313" key="7">
    <source>
        <dbReference type="EMBL" id="NDL64400.1"/>
    </source>
</evidence>
<evidence type="ECO:0000259" key="6">
    <source>
        <dbReference type="Pfam" id="PF22178"/>
    </source>
</evidence>
<feature type="domain" description="Gp5/Type VI secretion system Vgr C-terminal trimerisation" evidence="6">
    <location>
        <begin position="478"/>
        <end position="536"/>
    </location>
</feature>
<accession>A0A845SHP3</accession>
<dbReference type="NCBIfam" id="TIGR03361">
    <property type="entry name" value="VI_Rhs_Vgr"/>
    <property type="match status" value="1"/>
</dbReference>
<proteinExistence type="inferred from homology"/>
<dbReference type="GO" id="GO:0005576">
    <property type="term" value="C:extracellular region"/>
    <property type="evidence" value="ECO:0007669"/>
    <property type="project" value="UniProtKB-SubCell"/>
</dbReference>
<dbReference type="Gene3D" id="2.30.110.50">
    <property type="match status" value="1"/>
</dbReference>
<dbReference type="InterPro" id="IPR006531">
    <property type="entry name" value="Gp5/Vgr_OB"/>
</dbReference>
<feature type="compositionally biased region" description="Basic and acidic residues" evidence="4">
    <location>
        <begin position="653"/>
        <end position="670"/>
    </location>
</feature>
<dbReference type="InterPro" id="IPR054030">
    <property type="entry name" value="Gp5_Vgr_C"/>
</dbReference>
<sequence>MPDWISAHTPLRGNVDGDLIFKRLTGRESLSALYRFSAEFLSKNNDLDLNALLGQDIAFEIMLADSGRRFLHGHITGIEFNGYDLLNEKYKLYTFTLHPALWYLTQNRDCRIWQEKNLPDIITAILAENNIVCENRLTSAYRLHSYIVQYQESAFDFLSRLMEHEGIYYFFQHHARGHTLVLADSPQAHQPFPGYEDMVYRQPGFGLAEHREGIHRCTLRHEITPGLCSMDDYDFRQPRAHLAQACRNRASFAVNKTEIYDWPGRYDDNRRGQFLAQIRQQALEARQCRVSGLATARGMAPGCTFRLHRCPRPRDEQQYLVTGVDYEIRDSRYQDEASLAGAGTGGPTAEFSVNFTMIPAHITWRPPRTTPWPKTQGPQTAEVAGPQGHSIWTDKYGRVKLKFRWDRRGAGDDTDSCWVRVSSHWAGWKYGGVQVPRVGEEVIVDFINGDPDRPIIIGRVYNEDALPPWELPAAATRMGCMSRSKDGGAGNASYWFMEDAPGRESFSLHAERDMTISVEHDKNIGVDGDLAQEIGGRSQFIHRGPCATRKFQPDMQTFHLGKTSLITAGGRADAIGGGEYRQVTGHAAHIVSGNLTQHAGHTLSHHALGDIMFDAGNKIVFGQTLYPGEQAAGNDNSAHASLAAARPATPQEAADRRQAEKQRRRPDPTRVEYAKGVETAIHGVDRQDIAGDRHIEVRGNAGCHIHGRLDKQIGQDLTVRAGGDISVNGGNEVLIATKKMTHKIEGSIETHSGNALNVTGSAESISSMNFSMAKMAVKTDEVLTSSTRLNLATTAVRVETVGVNIGQGQLDIRTTLLSLHTSAITIFI</sequence>
<gene>
    <name evidence="7" type="primary">tssI</name>
    <name evidence="7" type="ORF">GRH90_16835</name>
</gene>
<dbReference type="InterPro" id="IPR006533">
    <property type="entry name" value="T6SS_Vgr_RhsGE"/>
</dbReference>
<comment type="similarity">
    <text evidence="2">Belongs to the VgrG protein family.</text>
</comment>
<dbReference type="PANTHER" id="PTHR32305">
    <property type="match status" value="1"/>
</dbReference>
<evidence type="ECO:0000313" key="8">
    <source>
        <dbReference type="Proteomes" id="UP000461443"/>
    </source>
</evidence>
<name>A0A845SHP3_9GAMM</name>
<feature type="compositionally biased region" description="Low complexity" evidence="4">
    <location>
        <begin position="638"/>
        <end position="652"/>
    </location>
</feature>
<organism evidence="7 8">
    <name type="scientific">Acerihabitans arboris</name>
    <dbReference type="NCBI Taxonomy" id="2691583"/>
    <lineage>
        <taxon>Bacteria</taxon>
        <taxon>Pseudomonadati</taxon>
        <taxon>Pseudomonadota</taxon>
        <taxon>Gammaproteobacteria</taxon>
        <taxon>Enterobacterales</taxon>
        <taxon>Pectobacteriaceae</taxon>
        <taxon>Acerihabitans</taxon>
    </lineage>
</organism>
<dbReference type="InterPro" id="IPR037026">
    <property type="entry name" value="Vgr_OB-fold_dom_sf"/>
</dbReference>
<comment type="caution">
    <text evidence="7">The sequence shown here is derived from an EMBL/GenBank/DDBJ whole genome shotgun (WGS) entry which is preliminary data.</text>
</comment>
<keyword evidence="8" id="KW-1185">Reference proteome</keyword>
<evidence type="ECO:0000256" key="3">
    <source>
        <dbReference type="ARBA" id="ARBA00022525"/>
    </source>
</evidence>
<dbReference type="SUPFAM" id="SSF69349">
    <property type="entry name" value="Phage fibre proteins"/>
    <property type="match status" value="2"/>
</dbReference>
<feature type="region of interest" description="Disordered" evidence="4">
    <location>
        <begin position="631"/>
        <end position="670"/>
    </location>
</feature>
<dbReference type="Gene3D" id="2.40.50.230">
    <property type="entry name" value="Gp5 N-terminal domain"/>
    <property type="match status" value="1"/>
</dbReference>
<dbReference type="AlphaFoldDB" id="A0A845SHP3"/>
<dbReference type="Gene3D" id="3.55.50.10">
    <property type="entry name" value="Baseplate protein-like domains"/>
    <property type="match status" value="1"/>
</dbReference>
<dbReference type="NCBIfam" id="TIGR01646">
    <property type="entry name" value="vgr_GE"/>
    <property type="match status" value="1"/>
</dbReference>
<dbReference type="Gene3D" id="4.10.220.110">
    <property type="match status" value="1"/>
</dbReference>
<dbReference type="Pfam" id="PF04717">
    <property type="entry name" value="Phage_base_V"/>
    <property type="match status" value="1"/>
</dbReference>